<dbReference type="PANTHER" id="PTHR43568:SF1">
    <property type="entry name" value="P PROTEIN"/>
    <property type="match status" value="1"/>
</dbReference>
<name>A0A9D1H151_9FIRM</name>
<feature type="transmembrane region" description="Helical" evidence="6">
    <location>
        <begin position="46"/>
        <end position="67"/>
    </location>
</feature>
<feature type="transmembrane region" description="Helical" evidence="6">
    <location>
        <begin position="163"/>
        <end position="185"/>
    </location>
</feature>
<reference evidence="8" key="1">
    <citation type="submission" date="2020-10" db="EMBL/GenBank/DDBJ databases">
        <authorList>
            <person name="Gilroy R."/>
        </authorList>
    </citation>
    <scope>NUCLEOTIDE SEQUENCE</scope>
    <source>
        <strain evidence="8">CHK181-108</strain>
    </source>
</reference>
<dbReference type="InterPro" id="IPR004680">
    <property type="entry name" value="Cit_transptr-like_dom"/>
</dbReference>
<dbReference type="AlphaFoldDB" id="A0A9D1H151"/>
<evidence type="ECO:0000313" key="8">
    <source>
        <dbReference type="EMBL" id="HIT84652.1"/>
    </source>
</evidence>
<keyword evidence="2" id="KW-0813">Transport</keyword>
<dbReference type="GO" id="GO:0055085">
    <property type="term" value="P:transmembrane transport"/>
    <property type="evidence" value="ECO:0007669"/>
    <property type="project" value="InterPro"/>
</dbReference>
<comment type="subcellular location">
    <subcellularLocation>
        <location evidence="1">Membrane</location>
        <topology evidence="1">Multi-pass membrane protein</topology>
    </subcellularLocation>
</comment>
<dbReference type="EMBL" id="DVLU01000016">
    <property type="protein sequence ID" value="HIT84652.1"/>
    <property type="molecule type" value="Genomic_DNA"/>
</dbReference>
<organism evidence="8 9">
    <name type="scientific">Candidatus Ornithomonoglobus intestinigallinarum</name>
    <dbReference type="NCBI Taxonomy" id="2840894"/>
    <lineage>
        <taxon>Bacteria</taxon>
        <taxon>Bacillati</taxon>
        <taxon>Bacillota</taxon>
        <taxon>Clostridia</taxon>
        <taxon>Candidatus Ornithomonoglobus</taxon>
    </lineage>
</organism>
<dbReference type="InterPro" id="IPR051475">
    <property type="entry name" value="Diverse_Ion_Transporter"/>
</dbReference>
<feature type="domain" description="Citrate transporter-like" evidence="7">
    <location>
        <begin position="17"/>
        <end position="313"/>
    </location>
</feature>
<dbReference type="PANTHER" id="PTHR43568">
    <property type="entry name" value="P PROTEIN"/>
    <property type="match status" value="1"/>
</dbReference>
<dbReference type="Proteomes" id="UP000824165">
    <property type="component" value="Unassembled WGS sequence"/>
</dbReference>
<dbReference type="Pfam" id="PF03600">
    <property type="entry name" value="CitMHS"/>
    <property type="match status" value="1"/>
</dbReference>
<reference evidence="8" key="2">
    <citation type="journal article" date="2021" name="PeerJ">
        <title>Extensive microbial diversity within the chicken gut microbiome revealed by metagenomics and culture.</title>
        <authorList>
            <person name="Gilroy R."/>
            <person name="Ravi A."/>
            <person name="Getino M."/>
            <person name="Pursley I."/>
            <person name="Horton D.L."/>
            <person name="Alikhan N.F."/>
            <person name="Baker D."/>
            <person name="Gharbi K."/>
            <person name="Hall N."/>
            <person name="Watson M."/>
            <person name="Adriaenssens E.M."/>
            <person name="Foster-Nyarko E."/>
            <person name="Jarju S."/>
            <person name="Secka A."/>
            <person name="Antonio M."/>
            <person name="Oren A."/>
            <person name="Chaudhuri R.R."/>
            <person name="La Ragione R."/>
            <person name="Hildebrand F."/>
            <person name="Pallen M.J."/>
        </authorList>
    </citation>
    <scope>NUCLEOTIDE SEQUENCE</scope>
    <source>
        <strain evidence="8">CHK181-108</strain>
    </source>
</reference>
<feature type="transmembrane region" description="Helical" evidence="6">
    <location>
        <begin position="102"/>
        <end position="119"/>
    </location>
</feature>
<evidence type="ECO:0000256" key="4">
    <source>
        <dbReference type="ARBA" id="ARBA00022989"/>
    </source>
</evidence>
<dbReference type="PROSITE" id="PS51257">
    <property type="entry name" value="PROKAR_LIPOPROTEIN"/>
    <property type="match status" value="1"/>
</dbReference>
<evidence type="ECO:0000313" key="9">
    <source>
        <dbReference type="Proteomes" id="UP000824165"/>
    </source>
</evidence>
<feature type="transmembrane region" description="Helical" evidence="6">
    <location>
        <begin position="253"/>
        <end position="274"/>
    </location>
</feature>
<evidence type="ECO:0000256" key="2">
    <source>
        <dbReference type="ARBA" id="ARBA00022448"/>
    </source>
</evidence>
<feature type="transmembrane region" description="Helical" evidence="6">
    <location>
        <begin position="79"/>
        <end position="96"/>
    </location>
</feature>
<evidence type="ECO:0000256" key="3">
    <source>
        <dbReference type="ARBA" id="ARBA00022692"/>
    </source>
</evidence>
<gene>
    <name evidence="8" type="ORF">IAA60_01975</name>
</gene>
<comment type="caution">
    <text evidence="8">The sequence shown here is derived from an EMBL/GenBank/DDBJ whole genome shotgun (WGS) entry which is preliminary data.</text>
</comment>
<keyword evidence="3 6" id="KW-0812">Transmembrane</keyword>
<keyword evidence="5 6" id="KW-0472">Membrane</keyword>
<evidence type="ECO:0000256" key="5">
    <source>
        <dbReference type="ARBA" id="ARBA00023136"/>
    </source>
</evidence>
<evidence type="ECO:0000256" key="6">
    <source>
        <dbReference type="SAM" id="Phobius"/>
    </source>
</evidence>
<feature type="transmembrane region" description="Helical" evidence="6">
    <location>
        <begin position="352"/>
        <end position="372"/>
    </location>
</feature>
<proteinExistence type="predicted"/>
<feature type="transmembrane region" description="Helical" evidence="6">
    <location>
        <begin position="286"/>
        <end position="309"/>
    </location>
</feature>
<protein>
    <submittedName>
        <fullName evidence="8">Citrate transporter</fullName>
    </submittedName>
</protein>
<feature type="transmembrane region" description="Helical" evidence="6">
    <location>
        <begin position="16"/>
        <end position="34"/>
    </location>
</feature>
<accession>A0A9D1H151</accession>
<feature type="transmembrane region" description="Helical" evidence="6">
    <location>
        <begin position="228"/>
        <end position="246"/>
    </location>
</feature>
<sequence>MKNALNNIKIFIKRESIFSISVLLAVISCFIIPPDVGYVDYMDMRTISLLFSLMAVMSGFRSMFIFARMGRSLLKYTKSTLSLAAALILMCFFTSMVITNDVALITFVPFAVELFELCGQRKQLLVVVVLQTIAANLGSMLIPPGNPQNLYLYSVSGMSVSEFVVTMLPFTALSLVLIIASLLFIKREKTEIPEDGTTYPAVSKKRLAVHIILFAICLAAVFKLLPHYIAAAAVIIGLLLFDRRIFLRIDYGLLLTFAALFVFVGNIARIPAVYDIVSSLSDAHPFAVSVAGSQLISNVPAALLISGFTDNYAELLKGVNAGGLGTLIASMASLISYKLYAASDGAEKGKYLAVFTAFNAAFLAALCLLNAVL</sequence>
<feature type="transmembrane region" description="Helical" evidence="6">
    <location>
        <begin position="321"/>
        <end position="340"/>
    </location>
</feature>
<keyword evidence="4 6" id="KW-1133">Transmembrane helix</keyword>
<evidence type="ECO:0000256" key="1">
    <source>
        <dbReference type="ARBA" id="ARBA00004141"/>
    </source>
</evidence>
<evidence type="ECO:0000259" key="7">
    <source>
        <dbReference type="Pfam" id="PF03600"/>
    </source>
</evidence>
<feature type="transmembrane region" description="Helical" evidence="6">
    <location>
        <begin position="124"/>
        <end position="143"/>
    </location>
</feature>
<dbReference type="GO" id="GO:0016020">
    <property type="term" value="C:membrane"/>
    <property type="evidence" value="ECO:0007669"/>
    <property type="project" value="UniProtKB-SubCell"/>
</dbReference>